<sequence>MTFFPDPRSGIQIPSYPNTMPSAFCRQDQQESRKPKKPEMEKKRRNRMNTAIDNQKEFLIRYNEASSSKLEKADILEKTVVLIKKLETTLMNNSANFAQCLVQQLIKTKTSAETMKTVVEALRAMPLFLKGQNVPIGQNTMSIPPPGRSPMMPPNPAQFVCPPPSHPSAFMFNPNVLLAQQQHLMNIRIGNPLMTSTPKHPSYSAPPPHSSSTTPVLTSKTSTSSVTDSRPPSADEFSSEDEEIDIENVDENDDTYSPSTTPSDSPRRGLKRSSSSMATDDSGIERSPKRSKNSFFIDVNTLFYILISNCGCSTKSNIKINKIFASFTLIHSKNRQKLLEFLQKLKNLNHRCLKSSKIKVKVEEIKEEVVKNPPQQRPKKKKKKKPAKRKRDHHFEQPKMSKNPNNQDFESIRVAVEYLASFFYNDCTVLDSQVDQFALKLSNLLIELIYSNPKYHFYFNPKHRVDTQCHCSRSNEIILDINVDDMIPKILLEAAQEMDLTPSEFATVLPRDMHVVISSSYCFRIIGNEPWVFMHKGLRLRCHLGGEYKPLYLDDVLKLMPPDANHVYPYFVLISELGKEPIVLPNDEPNDSSNETDHSSMAESSTTPDLGTSATPSPPMLLAPPPILCLISPPQPLMVADPPPPLMVTDQQPVPAIDCPPNPGPVYKRYKRKKKLNESDKSAEKDNKDINAIFKEMVFQRLNSESLESSN</sequence>
<evidence type="ECO:0000313" key="1">
    <source>
        <dbReference type="Proteomes" id="UP000887576"/>
    </source>
</evidence>
<organism evidence="1 2">
    <name type="scientific">Panagrolaimus sp. JU765</name>
    <dbReference type="NCBI Taxonomy" id="591449"/>
    <lineage>
        <taxon>Eukaryota</taxon>
        <taxon>Metazoa</taxon>
        <taxon>Ecdysozoa</taxon>
        <taxon>Nematoda</taxon>
        <taxon>Chromadorea</taxon>
        <taxon>Rhabditida</taxon>
        <taxon>Tylenchina</taxon>
        <taxon>Panagrolaimomorpha</taxon>
        <taxon>Panagrolaimoidea</taxon>
        <taxon>Panagrolaimidae</taxon>
        <taxon>Panagrolaimus</taxon>
    </lineage>
</organism>
<reference evidence="2" key="1">
    <citation type="submission" date="2022-11" db="UniProtKB">
        <authorList>
            <consortium name="WormBaseParasite"/>
        </authorList>
    </citation>
    <scope>IDENTIFICATION</scope>
</reference>
<dbReference type="Proteomes" id="UP000887576">
    <property type="component" value="Unplaced"/>
</dbReference>
<name>A0AC34PXX3_9BILA</name>
<proteinExistence type="predicted"/>
<accession>A0AC34PXX3</accession>
<evidence type="ECO:0000313" key="2">
    <source>
        <dbReference type="WBParaSite" id="JU765_v2.g11096.t1"/>
    </source>
</evidence>
<dbReference type="WBParaSite" id="JU765_v2.g11096.t1">
    <property type="protein sequence ID" value="JU765_v2.g11096.t1"/>
    <property type="gene ID" value="JU765_v2.g11096"/>
</dbReference>
<protein>
    <submittedName>
        <fullName evidence="2">BHLH domain-containing protein</fullName>
    </submittedName>
</protein>